<keyword evidence="4" id="KW-1185">Reference proteome</keyword>
<evidence type="ECO:0000313" key="3">
    <source>
        <dbReference type="EMBL" id="KAK0615568.1"/>
    </source>
</evidence>
<feature type="compositionally biased region" description="Polar residues" evidence="1">
    <location>
        <begin position="578"/>
        <end position="587"/>
    </location>
</feature>
<dbReference type="Gene3D" id="3.60.15.10">
    <property type="entry name" value="Ribonuclease Z/Hydroxyacylglutathione hydrolase-like"/>
    <property type="match status" value="1"/>
</dbReference>
<evidence type="ECO:0000313" key="4">
    <source>
        <dbReference type="Proteomes" id="UP001174934"/>
    </source>
</evidence>
<feature type="compositionally biased region" description="Acidic residues" evidence="1">
    <location>
        <begin position="604"/>
        <end position="629"/>
    </location>
</feature>
<accession>A0AA39WHL8</accession>
<feature type="compositionally biased region" description="Basic and acidic residues" evidence="1">
    <location>
        <begin position="2272"/>
        <end position="2288"/>
    </location>
</feature>
<feature type="region of interest" description="Disordered" evidence="1">
    <location>
        <begin position="565"/>
        <end position="630"/>
    </location>
</feature>
<dbReference type="Proteomes" id="UP001174934">
    <property type="component" value="Unassembled WGS sequence"/>
</dbReference>
<feature type="domain" description="DUF6603" evidence="2">
    <location>
        <begin position="1518"/>
        <end position="2015"/>
    </location>
</feature>
<proteinExistence type="predicted"/>
<dbReference type="InterPro" id="IPR052159">
    <property type="entry name" value="Competence_DNA_uptake"/>
</dbReference>
<feature type="compositionally biased region" description="Polar residues" evidence="1">
    <location>
        <begin position="2054"/>
        <end position="2063"/>
    </location>
</feature>
<gene>
    <name evidence="3" type="ORF">B0T17DRAFT_619207</name>
</gene>
<dbReference type="InterPro" id="IPR036866">
    <property type="entry name" value="RibonucZ/Hydroxyglut_hydro"/>
</dbReference>
<evidence type="ECO:0000259" key="2">
    <source>
        <dbReference type="Pfam" id="PF20248"/>
    </source>
</evidence>
<dbReference type="InterPro" id="IPR046538">
    <property type="entry name" value="DUF6603"/>
</dbReference>
<name>A0AA39WHL8_9PEZI</name>
<reference evidence="3" key="1">
    <citation type="submission" date="2023-06" db="EMBL/GenBank/DDBJ databases">
        <title>Genome-scale phylogeny and comparative genomics of the fungal order Sordariales.</title>
        <authorList>
            <consortium name="Lawrence Berkeley National Laboratory"/>
            <person name="Hensen N."/>
            <person name="Bonometti L."/>
            <person name="Westerberg I."/>
            <person name="Brannstrom I.O."/>
            <person name="Guillou S."/>
            <person name="Cros-Aarteil S."/>
            <person name="Calhoun S."/>
            <person name="Haridas S."/>
            <person name="Kuo A."/>
            <person name="Mondo S."/>
            <person name="Pangilinan J."/>
            <person name="Riley R."/>
            <person name="LaButti K."/>
            <person name="Andreopoulos B."/>
            <person name="Lipzen A."/>
            <person name="Chen C."/>
            <person name="Yanf M."/>
            <person name="Daum C."/>
            <person name="Ng V."/>
            <person name="Clum A."/>
            <person name="Steindorff A."/>
            <person name="Ohm R."/>
            <person name="Martin F."/>
            <person name="Silar P."/>
            <person name="Natvig D."/>
            <person name="Lalanne C."/>
            <person name="Gautier V."/>
            <person name="Ament-velasquez S.L."/>
            <person name="Kruys A."/>
            <person name="Hutchinson M.I."/>
            <person name="Powell A.J."/>
            <person name="Barry K."/>
            <person name="Miller A.N."/>
            <person name="Grigoriev I.V."/>
            <person name="Debuchy R."/>
            <person name="Gladieux P."/>
            <person name="Thoren M.H."/>
            <person name="Johannesson H."/>
        </authorList>
    </citation>
    <scope>NUCLEOTIDE SEQUENCE</scope>
    <source>
        <strain evidence="3">SMH3391-2</strain>
    </source>
</reference>
<sequence length="2358" mass="258628">MAFYRVDSFHINVDAGDGAIHILSKPGTTTDGCRDVCKAVFLDGGKKDNGAWRDSIDTTILAIEQAFNCQSKYVLKNQNGRPYLLFDVFVVSHWDADHYEGVMEFLRADVGKWPHGAANAKKTKVLRACYDTNGNPKSYFFAPYFMDQSEGVKEKFEHHFQVNTTKKTLDILSNDGFTWAKDTLLPRTKSAELLGRNFFDLREYDDQIDLDPPQADPWNYMTSIAKLVEINPLLPQLALGNNGVTDKTLTETNKSSISNMIVWSNEHVSHYFAGDADAKLERRIIEWANCQVTNVKLSHHGSSSSTPLPYMFDTFNPKNMFASAGGGGYGHPRWELLFAIHEWLKVQSLKVGPVNTAPLFLSQYPEYMIQDKKGFFDLASRFKVHAVDDYDDPMLKAAKKWEDEAAKARGKTSLLKKPIQKLSLFFKNWAAKKQKKGTLTPESRKKKILKTILTFISDVTSTPPDTAAMVNYAFGKAGPMPASYKDYITYVCFTSLATLNLGDGQATVRFANGCDQVYNEATKPRVYNLRTRGVKPNGLGLVHVVEDGDDDDDDDDPVVTVRNPGVDRPGARDMTITYKGNGSTSIRNTDKPAGHRRTWSWDMVDSESDDWDALTDDDSDSNSDSESDWLDPVSLTTRLTSGILIDNPDATGVCYFVSETAKQPNLPPNTTKVVVLQDHPLFLFIDSLHQRSFVLQKNPSDPATAVFFDPLDSWVAWFSAIHAPPGDCTMSMTAGAWPVTKDTAIDFSVTFSPVPDHTITLTTAAAATAFSDITPPALQKMLTDRITMVFALAPGTQPFSTTIGAVAEHVGFDLDKFSAIRLLKAVELTFDTAADARNAMWFRPSPQHETNLRLQFSLDTRALDDWLGGVIKGVSISDVVVVARKTATCKFGAVDDWAVCEGELAFAMRLDVGEASFDAVVDVRSRAVNLMLSSPSTMKKKPDGDEPPTDVIGALFKWFQSLPGLESVDLEGLLKKADEVIDRKRIAPRRVEMSLSLNEDGSLAGIQTACITIEASVTIGKPKDQPGKPLAFLFELGWGRSSGVYLRGSLWCAPPVLSSSLYLKALPGYEPYSVLQPVTLPPGERLTNLDLKTLMSDSTVNNLPKGIPTEIAHAVIEISQKGISFSGIIRCTDTDDVKNRPPTFCLETVSLAAGYNWGKDSDKGFHLSLGIDLLLFKNAKYDETIEPVLQDPARLKGTLQYKGEAWTLGANIDNLTVGHIAQFWDVDSRSSVMEFLSHIEMENLSLTYHYEKVEGGRGTEFDIAGTLKVAKMLRLSLKYHNSGDGWEFKASVSEVNPKDPITIGKVLEAVLDSTLDDLPAPIKNAEISPGGDKEFFVLRCFEHNGTVFFTVMLNIGSIRLCFTQFRGKDWDKKRASKRFIKAAIAEVSVTVPMMGTLKQPFEQMYYLWVQDGQPSKNDKDARGITLEEFDALKSTRQSSTEQLFYKSEKEKTDDKEVVIAAGSHFFIVAKDSGSGIDKVILDYVFGKPKPQAPRGFHRQRALMAPEPAGEKGSKSAFKKALGPLSIDSIGLYYREGRIGITLDATFLMGPIGLSLLGFSIDVPFDKDHNLSKPPGISDVNFSLQGLLVSFEKPPITIAGGFMHSKMNGLECYAGGLILKFDPYMFQAMGVYATVPKPEKTKAIAKWKDPKAKDEETYTMVFIFCKLNGPLFSVGFADFSGLTAGVGINSDIALPTVDQVVEFPFVKPDGTGSPTDTPVTTLTKLMKGIWFRPAEGSFWIAAGVKATAFQMLIVDAVLVVQFSPNVKLGICAVASADMPSSRSNFRVAHIELGIVCTLDIDSGVFKLEAQLSPKSFVLHPSCHLTGGMALYSWFKNTPNGGVAGDWVLTIGGYHQAFNAPSQYPRPPRLGINWSLGNNLSITGEAYFAVTPNVCMAGGRLHAALTLGGLSAWFDAFLDFLVNFEPFYFKGTASIAVGIRYTMDLWICTIRISAEIGATLSVTGPPFAGNVHVDFWVFGFDIGFGTPAPPPSRLSIDAFWDLALKSSSSSGKNLGLSADLLAGRGAAATVAEREPAFLITCQGGLEPEGKEVASGKSDSIVPSSHTLDDPPKPAGKPWVVRAGKFSFLVTFRFAVNDAKLEKNHRGTKGEKPQDIPIPAESQSIYARPMQLYEGLSSKCTVLVHQEAHHAVALRQETIPGSVRIYESWAKREWEVQAVQKPVERSLWDQYNPNLDPLVSGNKVGALLTGDKPTMPLVMAVSIKPPTPQLAPDEELKFNVVEDMKQPVLSSKLPKFPPADEGGALPAWSPQPEKTTWKDVQDKWKGKSEGDDVPERAVDIWAKRLGLVTADGKSKITGKRPKVLIENFKTRVPALPMIAMGLSLGGVRVRGGGGGSDARLH</sequence>
<dbReference type="EMBL" id="JAULSR010000006">
    <property type="protein sequence ID" value="KAK0615568.1"/>
    <property type="molecule type" value="Genomic_DNA"/>
</dbReference>
<dbReference type="PANTHER" id="PTHR30619:SF1">
    <property type="entry name" value="RECOMBINATION PROTEIN 2"/>
    <property type="match status" value="1"/>
</dbReference>
<feature type="region of interest" description="Disordered" evidence="1">
    <location>
        <begin position="2047"/>
        <end position="2072"/>
    </location>
</feature>
<dbReference type="Pfam" id="PF20248">
    <property type="entry name" value="DUF6603"/>
    <property type="match status" value="1"/>
</dbReference>
<dbReference type="PANTHER" id="PTHR30619">
    <property type="entry name" value="DNA INTERNALIZATION/COMPETENCE PROTEIN COMEC/REC2"/>
    <property type="match status" value="1"/>
</dbReference>
<organism evidence="3 4">
    <name type="scientific">Bombardia bombarda</name>
    <dbReference type="NCBI Taxonomy" id="252184"/>
    <lineage>
        <taxon>Eukaryota</taxon>
        <taxon>Fungi</taxon>
        <taxon>Dikarya</taxon>
        <taxon>Ascomycota</taxon>
        <taxon>Pezizomycotina</taxon>
        <taxon>Sordariomycetes</taxon>
        <taxon>Sordariomycetidae</taxon>
        <taxon>Sordariales</taxon>
        <taxon>Lasiosphaeriaceae</taxon>
        <taxon>Bombardia</taxon>
    </lineage>
</organism>
<feature type="region of interest" description="Disordered" evidence="1">
    <location>
        <begin position="2250"/>
        <end position="2288"/>
    </location>
</feature>
<evidence type="ECO:0000256" key="1">
    <source>
        <dbReference type="SAM" id="MobiDB-lite"/>
    </source>
</evidence>
<protein>
    <recommendedName>
        <fullName evidence="2">DUF6603 domain-containing protein</fullName>
    </recommendedName>
</protein>
<comment type="caution">
    <text evidence="3">The sequence shown here is derived from an EMBL/GenBank/DDBJ whole genome shotgun (WGS) entry which is preliminary data.</text>
</comment>